<evidence type="ECO:0000313" key="6">
    <source>
        <dbReference type="EMBL" id="KAF3952575.1"/>
    </source>
</evidence>
<evidence type="ECO:0000256" key="4">
    <source>
        <dbReference type="RuleBase" id="RU004453"/>
    </source>
</evidence>
<dbReference type="InterPro" id="IPR001579">
    <property type="entry name" value="Glyco_hydro_18_chit_AS"/>
</dbReference>
<evidence type="ECO:0000259" key="5">
    <source>
        <dbReference type="PROSITE" id="PS51910"/>
    </source>
</evidence>
<protein>
    <recommendedName>
        <fullName evidence="5">GH18 domain-containing protein</fullName>
    </recommendedName>
</protein>
<keyword evidence="7" id="KW-1185">Reference proteome</keyword>
<dbReference type="Pfam" id="PF00704">
    <property type="entry name" value="Glyco_hydro_18"/>
    <property type="match status" value="1"/>
</dbReference>
<dbReference type="Proteomes" id="UP000737018">
    <property type="component" value="Unassembled WGS sequence"/>
</dbReference>
<evidence type="ECO:0000256" key="2">
    <source>
        <dbReference type="ARBA" id="ARBA00023295"/>
    </source>
</evidence>
<dbReference type="GO" id="GO:0005975">
    <property type="term" value="P:carbohydrate metabolic process"/>
    <property type="evidence" value="ECO:0007669"/>
    <property type="project" value="InterPro"/>
</dbReference>
<keyword evidence="1 3" id="KW-0378">Hydrolase</keyword>
<dbReference type="GO" id="GO:0006032">
    <property type="term" value="P:chitin catabolic process"/>
    <property type="evidence" value="ECO:0007669"/>
    <property type="project" value="TreeGrafter"/>
</dbReference>
<dbReference type="InterPro" id="IPR001223">
    <property type="entry name" value="Glyco_hydro18_cat"/>
</dbReference>
<name>A0A8J4QEW7_9ROSI</name>
<organism evidence="6 7">
    <name type="scientific">Castanea mollissima</name>
    <name type="common">Chinese chestnut</name>
    <dbReference type="NCBI Taxonomy" id="60419"/>
    <lineage>
        <taxon>Eukaryota</taxon>
        <taxon>Viridiplantae</taxon>
        <taxon>Streptophyta</taxon>
        <taxon>Embryophyta</taxon>
        <taxon>Tracheophyta</taxon>
        <taxon>Spermatophyta</taxon>
        <taxon>Magnoliopsida</taxon>
        <taxon>eudicotyledons</taxon>
        <taxon>Gunneridae</taxon>
        <taxon>Pentapetalae</taxon>
        <taxon>rosids</taxon>
        <taxon>fabids</taxon>
        <taxon>Fagales</taxon>
        <taxon>Fagaceae</taxon>
        <taxon>Castanea</taxon>
    </lineage>
</organism>
<dbReference type="GO" id="GO:0005576">
    <property type="term" value="C:extracellular region"/>
    <property type="evidence" value="ECO:0007669"/>
    <property type="project" value="TreeGrafter"/>
</dbReference>
<dbReference type="GO" id="GO:0004568">
    <property type="term" value="F:chitinase activity"/>
    <property type="evidence" value="ECO:0007669"/>
    <property type="project" value="TreeGrafter"/>
</dbReference>
<dbReference type="Gene3D" id="3.20.20.80">
    <property type="entry name" value="Glycosidases"/>
    <property type="match status" value="1"/>
</dbReference>
<feature type="domain" description="GH18" evidence="5">
    <location>
        <begin position="1"/>
        <end position="155"/>
    </location>
</feature>
<dbReference type="OrthoDB" id="76388at2759"/>
<evidence type="ECO:0000256" key="3">
    <source>
        <dbReference type="RuleBase" id="RU000489"/>
    </source>
</evidence>
<reference evidence="6" key="1">
    <citation type="submission" date="2020-03" db="EMBL/GenBank/DDBJ databases">
        <title>Castanea mollissima Vanexum genome sequencing.</title>
        <authorList>
            <person name="Staton M."/>
        </authorList>
    </citation>
    <scope>NUCLEOTIDE SEQUENCE</scope>
    <source>
        <tissue evidence="6">Leaf</tissue>
    </source>
</reference>
<sequence length="155" mass="17873">MSISPAMPSSRGIKAAYWSSDDEFPTSLINTSFFTYIYYAFLLPKPSTYKLHITFLDRIKIKEFMVSNKETCAIFINLSIKVARKFSFNGLDLDWEFPTNKVDMSNLALLFKEWQKALVNEAKLTGKPRFLLSSAVYYALKFTIFGEPRSYPCNL</sequence>
<dbReference type="AlphaFoldDB" id="A0A8J4QEW7"/>
<dbReference type="SUPFAM" id="SSF51445">
    <property type="entry name" value="(Trans)glycosidases"/>
    <property type="match status" value="1"/>
</dbReference>
<evidence type="ECO:0000313" key="7">
    <source>
        <dbReference type="Proteomes" id="UP000737018"/>
    </source>
</evidence>
<proteinExistence type="inferred from homology"/>
<gene>
    <name evidence="6" type="ORF">CMV_021884</name>
</gene>
<dbReference type="PROSITE" id="PS51910">
    <property type="entry name" value="GH18_2"/>
    <property type="match status" value="1"/>
</dbReference>
<accession>A0A8J4QEW7</accession>
<dbReference type="GO" id="GO:0008061">
    <property type="term" value="F:chitin binding"/>
    <property type="evidence" value="ECO:0007669"/>
    <property type="project" value="TreeGrafter"/>
</dbReference>
<evidence type="ECO:0000256" key="1">
    <source>
        <dbReference type="ARBA" id="ARBA00022801"/>
    </source>
</evidence>
<dbReference type="InterPro" id="IPR017853">
    <property type="entry name" value="GH"/>
</dbReference>
<comment type="caution">
    <text evidence="6">The sequence shown here is derived from an EMBL/GenBank/DDBJ whole genome shotgun (WGS) entry which is preliminary data.</text>
</comment>
<comment type="similarity">
    <text evidence="4">Belongs to the glycosyl hydrolase 18 family.</text>
</comment>
<dbReference type="EMBL" id="JRKL02004449">
    <property type="protein sequence ID" value="KAF3952575.1"/>
    <property type="molecule type" value="Genomic_DNA"/>
</dbReference>
<dbReference type="InterPro" id="IPR050314">
    <property type="entry name" value="Glycosyl_Hydrlase_18"/>
</dbReference>
<dbReference type="PANTHER" id="PTHR11177">
    <property type="entry name" value="CHITINASE"/>
    <property type="match status" value="1"/>
</dbReference>
<keyword evidence="2 3" id="KW-0326">Glycosidase</keyword>
<dbReference type="PANTHER" id="PTHR11177:SF317">
    <property type="entry name" value="CHITINASE 12-RELATED"/>
    <property type="match status" value="1"/>
</dbReference>
<dbReference type="PROSITE" id="PS01095">
    <property type="entry name" value="GH18_1"/>
    <property type="match status" value="1"/>
</dbReference>